<dbReference type="Proteomes" id="UP000601223">
    <property type="component" value="Unassembled WGS sequence"/>
</dbReference>
<dbReference type="RefSeq" id="WP_203752650.1">
    <property type="nucleotide sequence ID" value="NZ_BONF01000037.1"/>
</dbReference>
<evidence type="ECO:0000313" key="2">
    <source>
        <dbReference type="Proteomes" id="UP000601223"/>
    </source>
</evidence>
<dbReference type="EMBL" id="BONF01000037">
    <property type="protein sequence ID" value="GIF84394.1"/>
    <property type="molecule type" value="Genomic_DNA"/>
</dbReference>
<dbReference type="AlphaFoldDB" id="A0A8J3JVC3"/>
<gene>
    <name evidence="1" type="ORF">Cba03nite_57430</name>
</gene>
<protein>
    <recommendedName>
        <fullName evidence="3">DNA-binding protein</fullName>
    </recommendedName>
</protein>
<keyword evidence="2" id="KW-1185">Reference proteome</keyword>
<accession>A0A8J3JVC3</accession>
<evidence type="ECO:0000313" key="1">
    <source>
        <dbReference type="EMBL" id="GIF84394.1"/>
    </source>
</evidence>
<name>A0A8J3JVC3_9ACTN</name>
<organism evidence="1 2">
    <name type="scientific">Catellatospora bangladeshensis</name>
    <dbReference type="NCBI Taxonomy" id="310355"/>
    <lineage>
        <taxon>Bacteria</taxon>
        <taxon>Bacillati</taxon>
        <taxon>Actinomycetota</taxon>
        <taxon>Actinomycetes</taxon>
        <taxon>Micromonosporales</taxon>
        <taxon>Micromonosporaceae</taxon>
        <taxon>Catellatospora</taxon>
    </lineage>
</organism>
<proteinExistence type="predicted"/>
<comment type="caution">
    <text evidence="1">The sequence shown here is derived from an EMBL/GenBank/DDBJ whole genome shotgun (WGS) entry which is preliminary data.</text>
</comment>
<sequence length="82" mass="8925">MTVFERAPYVATINGEVFRCLVCAGGLFTSRTIKLNTAGMEFLDLAWANKSSLGVICTNCGYVHEFLGDAVQLWDSASGMRV</sequence>
<reference evidence="1 2" key="1">
    <citation type="submission" date="2021-01" db="EMBL/GenBank/DDBJ databases">
        <title>Whole genome shotgun sequence of Catellatospora bangladeshensis NBRC 107357.</title>
        <authorList>
            <person name="Komaki H."/>
            <person name="Tamura T."/>
        </authorList>
    </citation>
    <scope>NUCLEOTIDE SEQUENCE [LARGE SCALE GENOMIC DNA]</scope>
    <source>
        <strain evidence="1 2">NBRC 107357</strain>
    </source>
</reference>
<evidence type="ECO:0008006" key="3">
    <source>
        <dbReference type="Google" id="ProtNLM"/>
    </source>
</evidence>